<organism evidence="1 2">
    <name type="scientific">[Ruminococcus] torques ATCC 27756</name>
    <dbReference type="NCBI Taxonomy" id="411460"/>
    <lineage>
        <taxon>Bacteria</taxon>
        <taxon>Bacillati</taxon>
        <taxon>Bacillota</taxon>
        <taxon>Clostridia</taxon>
        <taxon>Lachnospirales</taxon>
        <taxon>Lachnospiraceae</taxon>
        <taxon>Mediterraneibacter</taxon>
    </lineage>
</organism>
<protein>
    <submittedName>
        <fullName evidence="1">Uncharacterized protein</fullName>
    </submittedName>
</protein>
<gene>
    <name evidence="1" type="ORF">RUMTOR_00233</name>
</gene>
<evidence type="ECO:0000313" key="2">
    <source>
        <dbReference type="Proteomes" id="UP000003577"/>
    </source>
</evidence>
<accession>A5KJ36</accession>
<reference evidence="1 2" key="2">
    <citation type="submission" date="2007-04" db="EMBL/GenBank/DDBJ databases">
        <title>Draft genome sequence of Ruminococcus torques (ATCC 27756).</title>
        <authorList>
            <person name="Sudarsanam P."/>
            <person name="Ley R."/>
            <person name="Guruge J."/>
            <person name="Turnbaugh P.J."/>
            <person name="Mahowald M."/>
            <person name="Liep D."/>
            <person name="Gordon J."/>
        </authorList>
    </citation>
    <scope>NUCLEOTIDE SEQUENCE [LARGE SCALE GENOMIC DNA]</scope>
    <source>
        <strain evidence="1 2">ATCC 27756</strain>
    </source>
</reference>
<comment type="caution">
    <text evidence="1">The sequence shown here is derived from an EMBL/GenBank/DDBJ whole genome shotgun (WGS) entry which is preliminary data.</text>
</comment>
<dbReference type="EMBL" id="AAVP02000001">
    <property type="protein sequence ID" value="EDK25339.1"/>
    <property type="molecule type" value="Genomic_DNA"/>
</dbReference>
<dbReference type="AlphaFoldDB" id="A5KJ36"/>
<name>A5KJ36_9FIRM</name>
<dbReference type="PaxDb" id="411460-RUMTOR_00233"/>
<evidence type="ECO:0000313" key="1">
    <source>
        <dbReference type="EMBL" id="EDK25339.1"/>
    </source>
</evidence>
<sequence length="36" mass="4059">MRGAEKYPLSGENSPVKEECVYKCEVTKVVEGEKKI</sequence>
<dbReference type="HOGENOM" id="CLU_3358268_0_0_9"/>
<proteinExistence type="predicted"/>
<dbReference type="Proteomes" id="UP000003577">
    <property type="component" value="Unassembled WGS sequence"/>
</dbReference>
<reference evidence="1 2" key="1">
    <citation type="submission" date="2007-03" db="EMBL/GenBank/DDBJ databases">
        <authorList>
            <person name="Fulton L."/>
            <person name="Clifton S."/>
            <person name="Fulton B."/>
            <person name="Xu J."/>
            <person name="Minx P."/>
            <person name="Pepin K.H."/>
            <person name="Johnson M."/>
            <person name="Thiruvilangam P."/>
            <person name="Bhonagiri V."/>
            <person name="Nash W.E."/>
            <person name="Mardis E.R."/>
            <person name="Wilson R.K."/>
        </authorList>
    </citation>
    <scope>NUCLEOTIDE SEQUENCE [LARGE SCALE GENOMIC DNA]</scope>
    <source>
        <strain evidence="1 2">ATCC 27756</strain>
    </source>
</reference>